<evidence type="ECO:0000313" key="2">
    <source>
        <dbReference type="EMBL" id="CAA0814407.1"/>
    </source>
</evidence>
<dbReference type="Proteomes" id="UP001153555">
    <property type="component" value="Unassembled WGS sequence"/>
</dbReference>
<dbReference type="PANTHER" id="PTHR33601">
    <property type="entry name" value="PROTEIN LITTLE ZIPPER 4"/>
    <property type="match status" value="1"/>
</dbReference>
<dbReference type="EMBL" id="CACSLK010012206">
    <property type="protein sequence ID" value="CAA0814407.1"/>
    <property type="molecule type" value="Genomic_DNA"/>
</dbReference>
<dbReference type="PANTHER" id="PTHR33601:SF1">
    <property type="entry name" value="PROTEIN LITTLE ZIPPER 4"/>
    <property type="match status" value="1"/>
</dbReference>
<sequence length="87" mass="10749">MEMEKENSELYMENYQMMCENERLRKEAKRLNQENLKLLSELKQQLMEAKARQQMEYNITVRDLNWVLRLLYKRLSSNFTTTICHVW</sequence>
<dbReference type="InterPro" id="IPR039312">
    <property type="entry name" value="ZPR"/>
</dbReference>
<keyword evidence="1" id="KW-0175">Coiled coil</keyword>
<gene>
    <name evidence="2" type="ORF">SHERM_14700</name>
</gene>
<comment type="caution">
    <text evidence="2">The sequence shown here is derived from an EMBL/GenBank/DDBJ whole genome shotgun (WGS) entry which is preliminary data.</text>
</comment>
<reference evidence="2" key="1">
    <citation type="submission" date="2019-12" db="EMBL/GenBank/DDBJ databases">
        <authorList>
            <person name="Scholes J."/>
        </authorList>
    </citation>
    <scope>NUCLEOTIDE SEQUENCE</scope>
</reference>
<evidence type="ECO:0000313" key="3">
    <source>
        <dbReference type="Proteomes" id="UP001153555"/>
    </source>
</evidence>
<feature type="coiled-coil region" evidence="1">
    <location>
        <begin position="14"/>
        <end position="56"/>
    </location>
</feature>
<name>A0A9N7MUB1_STRHE</name>
<keyword evidence="3" id="KW-1185">Reference proteome</keyword>
<organism evidence="2 3">
    <name type="scientific">Striga hermonthica</name>
    <name type="common">Purple witchweed</name>
    <name type="synonym">Buchnera hermonthica</name>
    <dbReference type="NCBI Taxonomy" id="68872"/>
    <lineage>
        <taxon>Eukaryota</taxon>
        <taxon>Viridiplantae</taxon>
        <taxon>Streptophyta</taxon>
        <taxon>Embryophyta</taxon>
        <taxon>Tracheophyta</taxon>
        <taxon>Spermatophyta</taxon>
        <taxon>Magnoliopsida</taxon>
        <taxon>eudicotyledons</taxon>
        <taxon>Gunneridae</taxon>
        <taxon>Pentapetalae</taxon>
        <taxon>asterids</taxon>
        <taxon>lamiids</taxon>
        <taxon>Lamiales</taxon>
        <taxon>Orobanchaceae</taxon>
        <taxon>Buchnereae</taxon>
        <taxon>Striga</taxon>
    </lineage>
</organism>
<accession>A0A9N7MUB1</accession>
<dbReference type="OrthoDB" id="1714540at2759"/>
<dbReference type="AlphaFoldDB" id="A0A9N7MUB1"/>
<protein>
    <submittedName>
        <fullName evidence="2">Protein binding</fullName>
    </submittedName>
</protein>
<evidence type="ECO:0000256" key="1">
    <source>
        <dbReference type="SAM" id="Coils"/>
    </source>
</evidence>
<proteinExistence type="predicted"/>